<keyword evidence="8" id="KW-1185">Reference proteome</keyword>
<dbReference type="RefSeq" id="WP_129210342.1">
    <property type="nucleotide sequence ID" value="NZ_CP026512.1"/>
</dbReference>
<gene>
    <name evidence="7" type="ORF">C3B55_00004</name>
</gene>
<feature type="transmembrane region" description="Helical" evidence="6">
    <location>
        <begin position="44"/>
        <end position="65"/>
    </location>
</feature>
<dbReference type="Pfam" id="PF03899">
    <property type="entry name" value="ATP-synt_I"/>
    <property type="match status" value="1"/>
</dbReference>
<evidence type="ECO:0000256" key="2">
    <source>
        <dbReference type="ARBA" id="ARBA00022475"/>
    </source>
</evidence>
<dbReference type="InterPro" id="IPR005598">
    <property type="entry name" value="ATP_synth_I"/>
</dbReference>
<evidence type="ECO:0000256" key="1">
    <source>
        <dbReference type="ARBA" id="ARBA00004651"/>
    </source>
</evidence>
<keyword evidence="4 6" id="KW-1133">Transmembrane helix</keyword>
<evidence type="ECO:0000256" key="3">
    <source>
        <dbReference type="ARBA" id="ARBA00022692"/>
    </source>
</evidence>
<evidence type="ECO:0000256" key="5">
    <source>
        <dbReference type="ARBA" id="ARBA00023136"/>
    </source>
</evidence>
<feature type="transmembrane region" description="Helical" evidence="6">
    <location>
        <begin position="85"/>
        <end position="102"/>
    </location>
</feature>
<dbReference type="Proteomes" id="UP000288953">
    <property type="component" value="Chromosome"/>
</dbReference>
<keyword evidence="2" id="KW-1003">Cell membrane</keyword>
<accession>A0ABX5R7D2</accession>
<evidence type="ECO:0000313" key="8">
    <source>
        <dbReference type="Proteomes" id="UP000288953"/>
    </source>
</evidence>
<name>A0ABX5R7D2_9PSED</name>
<comment type="subcellular location">
    <subcellularLocation>
        <location evidence="1">Cell membrane</location>
        <topology evidence="1">Multi-pass membrane protein</topology>
    </subcellularLocation>
</comment>
<keyword evidence="5 6" id="KW-0472">Membrane</keyword>
<feature type="transmembrane region" description="Helical" evidence="6">
    <location>
        <begin position="14"/>
        <end position="38"/>
    </location>
</feature>
<protein>
    <submittedName>
        <fullName evidence="7">F0F1 ATP synthase subunit I</fullName>
    </submittedName>
</protein>
<proteinExistence type="predicted"/>
<dbReference type="NCBIfam" id="NF004414">
    <property type="entry name" value="PRK05760.1"/>
    <property type="match status" value="1"/>
</dbReference>
<organism evidence="7 8">
    <name type="scientific">Candidatus Pseudomonas adelgestsugas</name>
    <dbReference type="NCBI Taxonomy" id="1302376"/>
    <lineage>
        <taxon>Bacteria</taxon>
        <taxon>Pseudomonadati</taxon>
        <taxon>Pseudomonadota</taxon>
        <taxon>Gammaproteobacteria</taxon>
        <taxon>Pseudomonadales</taxon>
        <taxon>Pseudomonadaceae</taxon>
        <taxon>Pseudomonas</taxon>
    </lineage>
</organism>
<dbReference type="EMBL" id="CP026512">
    <property type="protein sequence ID" value="QAX81379.1"/>
    <property type="molecule type" value="Genomic_DNA"/>
</dbReference>
<evidence type="ECO:0000256" key="6">
    <source>
        <dbReference type="SAM" id="Phobius"/>
    </source>
</evidence>
<sequence length="136" mass="15421">MEIRTLNTLPFHRLAVFPILLAQLVVLLIAALAIWYWYGVIAGYSGLYGGLMSFLPNIYFTHRVFRFSGAIAAQSIVRLFYTSEIKKLILTAFLFTLIFVGFQPLTPLALFGVFVLTQMVIWFAPLLMKVNLAKNL</sequence>
<keyword evidence="3 6" id="KW-0812">Transmembrane</keyword>
<reference evidence="7 8" key="1">
    <citation type="journal article" date="2018" name="Genome Biol. Evol.">
        <title>Partnering With a Pest: Genomes of Hemlock Woolly Adelgid Symbionts Reveal Atypical Nutritional Provisioning Patterns in Dual-Obligate Bacteria.</title>
        <authorList>
            <person name="Weglarz K.M."/>
            <person name="Havill N.P."/>
            <person name="Burke G.R."/>
            <person name="von Dohlen C.D."/>
        </authorList>
    </citation>
    <scope>NUCLEOTIDE SEQUENCE [LARGE SCALE GENOMIC DNA]</scope>
    <source>
        <strain evidence="7 8">HWA_ENA</strain>
    </source>
</reference>
<evidence type="ECO:0000256" key="4">
    <source>
        <dbReference type="ARBA" id="ARBA00022989"/>
    </source>
</evidence>
<feature type="transmembrane region" description="Helical" evidence="6">
    <location>
        <begin position="108"/>
        <end position="128"/>
    </location>
</feature>
<evidence type="ECO:0000313" key="7">
    <source>
        <dbReference type="EMBL" id="QAX81379.1"/>
    </source>
</evidence>